<protein>
    <recommendedName>
        <fullName evidence="5">6-bladed beta-propeller</fullName>
    </recommendedName>
</protein>
<dbReference type="Proteomes" id="UP001153404">
    <property type="component" value="Unassembled WGS sequence"/>
</dbReference>
<keyword evidence="4" id="KW-1185">Reference proteome</keyword>
<proteinExistence type="predicted"/>
<dbReference type="PROSITE" id="PS51125">
    <property type="entry name" value="NHL"/>
    <property type="match status" value="1"/>
</dbReference>
<comment type="caution">
    <text evidence="3">The sequence shown here is derived from an EMBL/GenBank/DDBJ whole genome shotgun (WGS) entry which is preliminary data.</text>
</comment>
<reference evidence="3" key="1">
    <citation type="submission" date="2022-10" db="EMBL/GenBank/DDBJ databases">
        <title>Comparative genomic analysis of Cohnella hashimotonis sp. nov., isolated from the International Space Station.</title>
        <authorList>
            <person name="Simpson A."/>
            <person name="Venkateswaran K."/>
        </authorList>
    </citation>
    <scope>NUCLEOTIDE SEQUENCE</scope>
    <source>
        <strain evidence="3">DSM 28161</strain>
    </source>
</reference>
<name>A0A9X4QWN2_9BACL</name>
<keyword evidence="1" id="KW-0677">Repeat</keyword>
<evidence type="ECO:0000256" key="2">
    <source>
        <dbReference type="PROSITE-ProRule" id="PRU00504"/>
    </source>
</evidence>
<accession>A0A9X4QWN2</accession>
<dbReference type="Pfam" id="PF01436">
    <property type="entry name" value="NHL"/>
    <property type="match status" value="1"/>
</dbReference>
<evidence type="ECO:0008006" key="5">
    <source>
        <dbReference type="Google" id="ProtNLM"/>
    </source>
</evidence>
<evidence type="ECO:0000313" key="3">
    <source>
        <dbReference type="EMBL" id="MDG0813839.1"/>
    </source>
</evidence>
<sequence length="88" mass="9375">MWRTIITTAFRSSRQLRGVWSEWKKSGGGSGSGLGEFSYPRGVAIDGDGNLYVADSKNHRIQKLDAVSGVWSEWKKSGGGTGGDLGGV</sequence>
<feature type="repeat" description="NHL" evidence="2">
    <location>
        <begin position="24"/>
        <end position="67"/>
    </location>
</feature>
<gene>
    <name evidence="3" type="ORF">OMP40_34585</name>
</gene>
<dbReference type="SUPFAM" id="SSF63829">
    <property type="entry name" value="Calcium-dependent phosphotriesterase"/>
    <property type="match status" value="1"/>
</dbReference>
<dbReference type="InterPro" id="IPR011042">
    <property type="entry name" value="6-blade_b-propeller_TolB-like"/>
</dbReference>
<dbReference type="AlphaFoldDB" id="A0A9X4QWN2"/>
<evidence type="ECO:0000256" key="1">
    <source>
        <dbReference type="ARBA" id="ARBA00022737"/>
    </source>
</evidence>
<evidence type="ECO:0000313" key="4">
    <source>
        <dbReference type="Proteomes" id="UP001153404"/>
    </source>
</evidence>
<dbReference type="EMBL" id="JAPDIA010000009">
    <property type="protein sequence ID" value="MDG0813839.1"/>
    <property type="molecule type" value="Genomic_DNA"/>
</dbReference>
<dbReference type="InterPro" id="IPR001258">
    <property type="entry name" value="NHL_repeat"/>
</dbReference>
<organism evidence="3 4">
    <name type="scientific">Cohnella rhizosphaerae</name>
    <dbReference type="NCBI Taxonomy" id="1457232"/>
    <lineage>
        <taxon>Bacteria</taxon>
        <taxon>Bacillati</taxon>
        <taxon>Bacillota</taxon>
        <taxon>Bacilli</taxon>
        <taxon>Bacillales</taxon>
        <taxon>Paenibacillaceae</taxon>
        <taxon>Cohnella</taxon>
    </lineage>
</organism>
<dbReference type="Gene3D" id="2.120.10.30">
    <property type="entry name" value="TolB, C-terminal domain"/>
    <property type="match status" value="1"/>
</dbReference>